<dbReference type="Proteomes" id="UP001064048">
    <property type="component" value="Chromosome 5"/>
</dbReference>
<organism evidence="1 2">
    <name type="scientific">Choristoneura fumiferana</name>
    <name type="common">Spruce budworm moth</name>
    <name type="synonym">Archips fumiferana</name>
    <dbReference type="NCBI Taxonomy" id="7141"/>
    <lineage>
        <taxon>Eukaryota</taxon>
        <taxon>Metazoa</taxon>
        <taxon>Ecdysozoa</taxon>
        <taxon>Arthropoda</taxon>
        <taxon>Hexapoda</taxon>
        <taxon>Insecta</taxon>
        <taxon>Pterygota</taxon>
        <taxon>Neoptera</taxon>
        <taxon>Endopterygota</taxon>
        <taxon>Lepidoptera</taxon>
        <taxon>Glossata</taxon>
        <taxon>Ditrysia</taxon>
        <taxon>Tortricoidea</taxon>
        <taxon>Tortricidae</taxon>
        <taxon>Tortricinae</taxon>
        <taxon>Choristoneura</taxon>
    </lineage>
</organism>
<protein>
    <submittedName>
        <fullName evidence="1">Uncharacterized protein</fullName>
    </submittedName>
</protein>
<proteinExistence type="predicted"/>
<accession>A0ACC0KES1</accession>
<reference evidence="1 2" key="1">
    <citation type="journal article" date="2022" name="Genome Biol. Evol.">
        <title>The Spruce Budworm Genome: Reconstructing the Evolutionary History of Antifreeze Proteins.</title>
        <authorList>
            <person name="Beliveau C."/>
            <person name="Gagne P."/>
            <person name="Picq S."/>
            <person name="Vernygora O."/>
            <person name="Keeling C.I."/>
            <person name="Pinkney K."/>
            <person name="Doucet D."/>
            <person name="Wen F."/>
            <person name="Johnston J.S."/>
            <person name="Maaroufi H."/>
            <person name="Boyle B."/>
            <person name="Laroche J."/>
            <person name="Dewar K."/>
            <person name="Juretic N."/>
            <person name="Blackburn G."/>
            <person name="Nisole A."/>
            <person name="Brunet B."/>
            <person name="Brandao M."/>
            <person name="Lumley L."/>
            <person name="Duan J."/>
            <person name="Quan G."/>
            <person name="Lucarotti C.J."/>
            <person name="Roe A.D."/>
            <person name="Sperling F.A.H."/>
            <person name="Levesque R.C."/>
            <person name="Cusson M."/>
        </authorList>
    </citation>
    <scope>NUCLEOTIDE SEQUENCE [LARGE SCALE GENOMIC DNA]</scope>
    <source>
        <strain evidence="1">Glfc:IPQL:Cfum</strain>
    </source>
</reference>
<comment type="caution">
    <text evidence="1">The sequence shown here is derived from an EMBL/GenBank/DDBJ whole genome shotgun (WGS) entry which is preliminary data.</text>
</comment>
<keyword evidence="2" id="KW-1185">Reference proteome</keyword>
<dbReference type="EMBL" id="CM046105">
    <property type="protein sequence ID" value="KAI8434566.1"/>
    <property type="molecule type" value="Genomic_DNA"/>
</dbReference>
<evidence type="ECO:0000313" key="1">
    <source>
        <dbReference type="EMBL" id="KAI8434566.1"/>
    </source>
</evidence>
<gene>
    <name evidence="1" type="ORF">MSG28_003112</name>
</gene>
<evidence type="ECO:0000313" key="2">
    <source>
        <dbReference type="Proteomes" id="UP001064048"/>
    </source>
</evidence>
<sequence length="132" mass="14882">MPSITRVPNNAVSPPKEDITDLENKHVSVGMYQETVPLIKVDKRSKWRRNWRCTHATLPNSSLGTSLSPAPVSDIFARKAATRAAISSFGNLRNHTKETLITNNHRIDANINIVQWTATCERYLRIDGENMI</sequence>
<name>A0ACC0KES1_CHOFU</name>